<gene>
    <name evidence="1" type="ORF">UFOPK2165_00327</name>
</gene>
<reference evidence="1" key="1">
    <citation type="submission" date="2020-05" db="EMBL/GenBank/DDBJ databases">
        <authorList>
            <person name="Chiriac C."/>
            <person name="Salcher M."/>
            <person name="Ghai R."/>
            <person name="Kavagutti S V."/>
        </authorList>
    </citation>
    <scope>NUCLEOTIDE SEQUENCE</scope>
</reference>
<sequence>MGLGSPRWVFTESIIFWTKSLMRSGVSAKVIIGIKMSRFAISMSMFAASKSASTLLPSAPQLESMMTSFSGSMYSPSITSMPAATRVARPRSVASITGPISSSPWRSSKARAASIEARMRPDIDVVWVESNILLNLARSTYLSRTKTKDAWE</sequence>
<dbReference type="AlphaFoldDB" id="A0A6J6JVD2"/>
<name>A0A6J6JVD2_9ZZZZ</name>
<proteinExistence type="predicted"/>
<protein>
    <submittedName>
        <fullName evidence="1">Unannotated protein</fullName>
    </submittedName>
</protein>
<accession>A0A6J6JVD2</accession>
<dbReference type="EMBL" id="CAEZWA010000039">
    <property type="protein sequence ID" value="CAB4641052.1"/>
    <property type="molecule type" value="Genomic_DNA"/>
</dbReference>
<evidence type="ECO:0000313" key="1">
    <source>
        <dbReference type="EMBL" id="CAB4641052.1"/>
    </source>
</evidence>
<organism evidence="1">
    <name type="scientific">freshwater metagenome</name>
    <dbReference type="NCBI Taxonomy" id="449393"/>
    <lineage>
        <taxon>unclassified sequences</taxon>
        <taxon>metagenomes</taxon>
        <taxon>ecological metagenomes</taxon>
    </lineage>
</organism>